<keyword evidence="5" id="KW-1185">Reference proteome</keyword>
<reference evidence="5" key="1">
    <citation type="submission" date="2023-07" db="EMBL/GenBank/DDBJ databases">
        <title>Conexibacter stalactiti sp. nov., isolated from stalactites in a lava cave and emended description of the genus Conexibacter.</title>
        <authorList>
            <person name="Lee S.D."/>
        </authorList>
    </citation>
    <scope>NUCLEOTIDE SEQUENCE [LARGE SCALE GENOMIC DNA]</scope>
    <source>
        <strain evidence="5">KCTC 39840</strain>
    </source>
</reference>
<keyword evidence="2" id="KW-0560">Oxidoreductase</keyword>
<dbReference type="InterPro" id="IPR002563">
    <property type="entry name" value="Flavin_Rdtase-like_dom"/>
</dbReference>
<dbReference type="InterPro" id="IPR012349">
    <property type="entry name" value="Split_barrel_FMN-bd"/>
</dbReference>
<dbReference type="SMART" id="SM00903">
    <property type="entry name" value="Flavin_Reduct"/>
    <property type="match status" value="1"/>
</dbReference>
<comment type="caution">
    <text evidence="4">The sequence shown here is derived from an EMBL/GenBank/DDBJ whole genome shotgun (WGS) entry which is preliminary data.</text>
</comment>
<evidence type="ECO:0000259" key="3">
    <source>
        <dbReference type="SMART" id="SM00903"/>
    </source>
</evidence>
<comment type="similarity">
    <text evidence="1">Belongs to the non-flavoprotein flavin reductase family.</text>
</comment>
<dbReference type="EMBL" id="JAWSTH010000120">
    <property type="protein sequence ID" value="MDW5598126.1"/>
    <property type="molecule type" value="Genomic_DNA"/>
</dbReference>
<dbReference type="PANTHER" id="PTHR30466">
    <property type="entry name" value="FLAVIN REDUCTASE"/>
    <property type="match status" value="1"/>
</dbReference>
<name>A0ABU4HXS4_9ACTN</name>
<protein>
    <submittedName>
        <fullName evidence="4">Flavin reductase family protein</fullName>
    </submittedName>
</protein>
<evidence type="ECO:0000313" key="4">
    <source>
        <dbReference type="EMBL" id="MDW5598126.1"/>
    </source>
</evidence>
<reference evidence="4 5" key="2">
    <citation type="submission" date="2023-10" db="EMBL/GenBank/DDBJ databases">
        <authorList>
            <person name="Han X.F."/>
        </authorList>
    </citation>
    <scope>NUCLEOTIDE SEQUENCE [LARGE SCALE GENOMIC DNA]</scope>
    <source>
        <strain evidence="4 5">KCTC 39840</strain>
    </source>
</reference>
<gene>
    <name evidence="4" type="ORF">R7226_27465</name>
</gene>
<dbReference type="InterPro" id="IPR050268">
    <property type="entry name" value="NADH-dep_flavin_reductase"/>
</dbReference>
<sequence>MSVDPTAFRSAMKQLASGLVVVTTQVDGRPWGMTVTACCAVSAEPPLVLVSLHGRTRSRAAIRDHGRFGLNVLGADQKHVAELAARPGAPKWLDDHCVRHPADAADAGRPPRVSGALVALDCRVREEFDVGDHTLVVGDVLGTTSSDRGEHPLVYFDRAYRRIGEAL</sequence>
<evidence type="ECO:0000256" key="2">
    <source>
        <dbReference type="ARBA" id="ARBA00023002"/>
    </source>
</evidence>
<feature type="domain" description="Flavin reductase like" evidence="3">
    <location>
        <begin position="12"/>
        <end position="162"/>
    </location>
</feature>
<dbReference type="SUPFAM" id="SSF50475">
    <property type="entry name" value="FMN-binding split barrel"/>
    <property type="match status" value="1"/>
</dbReference>
<organism evidence="4 5">
    <name type="scientific">Conexibacter stalactiti</name>
    <dbReference type="NCBI Taxonomy" id="1940611"/>
    <lineage>
        <taxon>Bacteria</taxon>
        <taxon>Bacillati</taxon>
        <taxon>Actinomycetota</taxon>
        <taxon>Thermoleophilia</taxon>
        <taxon>Solirubrobacterales</taxon>
        <taxon>Conexibacteraceae</taxon>
        <taxon>Conexibacter</taxon>
    </lineage>
</organism>
<evidence type="ECO:0000313" key="5">
    <source>
        <dbReference type="Proteomes" id="UP001284601"/>
    </source>
</evidence>
<dbReference type="Pfam" id="PF01613">
    <property type="entry name" value="Flavin_Reduct"/>
    <property type="match status" value="1"/>
</dbReference>
<accession>A0ABU4HXS4</accession>
<dbReference type="Proteomes" id="UP001284601">
    <property type="component" value="Unassembled WGS sequence"/>
</dbReference>
<evidence type="ECO:0000256" key="1">
    <source>
        <dbReference type="ARBA" id="ARBA00008898"/>
    </source>
</evidence>
<dbReference type="Gene3D" id="2.30.110.10">
    <property type="entry name" value="Electron Transport, Fmn-binding Protein, Chain A"/>
    <property type="match status" value="1"/>
</dbReference>
<dbReference type="PANTHER" id="PTHR30466:SF11">
    <property type="entry name" value="FLAVIN-DEPENDENT MONOOXYGENASE, REDUCTASE SUBUNIT HSAB"/>
    <property type="match status" value="1"/>
</dbReference>
<dbReference type="RefSeq" id="WP_318600594.1">
    <property type="nucleotide sequence ID" value="NZ_JAWSTH010000120.1"/>
</dbReference>
<proteinExistence type="inferred from homology"/>